<proteinExistence type="predicted"/>
<dbReference type="OrthoDB" id="6154646at2759"/>
<dbReference type="SUPFAM" id="SSF56219">
    <property type="entry name" value="DNase I-like"/>
    <property type="match status" value="1"/>
</dbReference>
<gene>
    <name evidence="2" type="ORF">MEDL_15425</name>
</gene>
<evidence type="ECO:0008006" key="4">
    <source>
        <dbReference type="Google" id="ProtNLM"/>
    </source>
</evidence>
<dbReference type="EMBL" id="CAJPWZ010000765">
    <property type="protein sequence ID" value="CAG2200791.1"/>
    <property type="molecule type" value="Genomic_DNA"/>
</dbReference>
<reference evidence="2" key="1">
    <citation type="submission" date="2021-03" db="EMBL/GenBank/DDBJ databases">
        <authorList>
            <person name="Bekaert M."/>
        </authorList>
    </citation>
    <scope>NUCLEOTIDE SEQUENCE</scope>
</reference>
<dbReference type="Proteomes" id="UP000683360">
    <property type="component" value="Unassembled WGS sequence"/>
</dbReference>
<name>A0A8S3QVK1_MYTED</name>
<evidence type="ECO:0000313" key="3">
    <source>
        <dbReference type="Proteomes" id="UP000683360"/>
    </source>
</evidence>
<evidence type="ECO:0000256" key="1">
    <source>
        <dbReference type="SAM" id="MobiDB-lite"/>
    </source>
</evidence>
<feature type="compositionally biased region" description="Basic and acidic residues" evidence="1">
    <location>
        <begin position="46"/>
        <end position="79"/>
    </location>
</feature>
<protein>
    <recommendedName>
        <fullName evidence="4">Endonuclease/exonuclease/phosphatase domain-containing protein</fullName>
    </recommendedName>
</protein>
<dbReference type="InterPro" id="IPR036691">
    <property type="entry name" value="Endo/exonu/phosph_ase_sf"/>
</dbReference>
<feature type="region of interest" description="Disordered" evidence="1">
    <location>
        <begin position="1"/>
        <end position="91"/>
    </location>
</feature>
<organism evidence="2 3">
    <name type="scientific">Mytilus edulis</name>
    <name type="common">Blue mussel</name>
    <dbReference type="NCBI Taxonomy" id="6550"/>
    <lineage>
        <taxon>Eukaryota</taxon>
        <taxon>Metazoa</taxon>
        <taxon>Spiralia</taxon>
        <taxon>Lophotrochozoa</taxon>
        <taxon>Mollusca</taxon>
        <taxon>Bivalvia</taxon>
        <taxon>Autobranchia</taxon>
        <taxon>Pteriomorphia</taxon>
        <taxon>Mytilida</taxon>
        <taxon>Mytiloidea</taxon>
        <taxon>Mytilidae</taxon>
        <taxon>Mytilinae</taxon>
        <taxon>Mytilus</taxon>
    </lineage>
</organism>
<feature type="compositionally biased region" description="Polar residues" evidence="1">
    <location>
        <begin position="26"/>
        <end position="35"/>
    </location>
</feature>
<sequence length="673" mass="78033">MRGAEIIAKRYVNHQQSRREGHFNRDMQSSRNEQSNSRHHRAGNRSQRDMHNNTHTGRRNDYNSDTRREQRDRNGEQQRHTTQAYLPPENSTRQVDKDVFFDTLITQVYEHQNSGPFLICGDFNSRCGDENDYIVGVDDLCPRDVVDFKCNSYSNTFIDFLISVNCCILNGRNFVNNDYTCVSTKGCSVVDYCIVPYDYLHLFSNFAVIRANDLVTLAGYDLSGVDLKLISDHSLIKWNFDLSSFISVELLKKEELELSSFNKYDCKNIPTDFMNTDYIYLEINSFIEKFDMIKQEQSCVNDIFSSFCKTVEGEMNDKLTCKTVCIGGSSLTNKKHRIKKPWWNDDLNKLWVDMCKAEKTWNKFNNSSRASELKSVYVQKRKYFDREVQKCKRKYWFSMQQDLLLESKRNQQQFWKKIGKIGVAENRKSVIPMEVIDQDGNVNSNLTAVLDKWKSEYSNLLNQKISTKVSETQNHAYTKNTFNDFLLTEPISFAETASVIDKAKKGKSADYVDSTSVVNTVMSKMFSKYVEQWQGNLQSEKALSEYQSTLLHEMLSVAGIFGNVQRMEQMTSQRIDELMSEKTTAHDDTSLNFTLLCSLNVCQNYLAKPFDYGRKHVVRSSLIHNSRWLLGIFHNGDTYEQETNYSTVLDNVAVIKFPTSFLNKSQHHTDTVT</sequence>
<dbReference type="AlphaFoldDB" id="A0A8S3QVK1"/>
<keyword evidence="3" id="KW-1185">Reference proteome</keyword>
<feature type="compositionally biased region" description="Polar residues" evidence="1">
    <location>
        <begin position="80"/>
        <end position="91"/>
    </location>
</feature>
<dbReference type="Gene3D" id="3.60.10.10">
    <property type="entry name" value="Endonuclease/exonuclease/phosphatase"/>
    <property type="match status" value="1"/>
</dbReference>
<comment type="caution">
    <text evidence="2">The sequence shown here is derived from an EMBL/GenBank/DDBJ whole genome shotgun (WGS) entry which is preliminary data.</text>
</comment>
<evidence type="ECO:0000313" key="2">
    <source>
        <dbReference type="EMBL" id="CAG2200791.1"/>
    </source>
</evidence>
<accession>A0A8S3QVK1</accession>